<reference evidence="2 3" key="1">
    <citation type="journal article" date="2016" name="Syst. Appl. Microbiol.">
        <title>Pararhizobium polonicum sp. nov. isolated from tumors on stone fruit rootstocks.</title>
        <authorList>
            <person name="Pulawska J."/>
            <person name="Kuzmanovic N."/>
            <person name="Willems A."/>
            <person name="Pothier J.F."/>
        </authorList>
    </citation>
    <scope>NUCLEOTIDE SEQUENCE [LARGE SCALE GENOMIC DNA]</scope>
    <source>
        <strain evidence="2 3">F5.1</strain>
    </source>
</reference>
<evidence type="ECO:0000313" key="2">
    <source>
        <dbReference type="EMBL" id="OBZ96024.1"/>
    </source>
</evidence>
<dbReference type="GO" id="GO:0016787">
    <property type="term" value="F:hydrolase activity"/>
    <property type="evidence" value="ECO:0007669"/>
    <property type="project" value="UniProtKB-KW"/>
</dbReference>
<protein>
    <submittedName>
        <fullName evidence="2">Glycoside hydrolase family 24</fullName>
    </submittedName>
</protein>
<organism evidence="2 3">
    <name type="scientific">Pararhizobium polonicum</name>
    <dbReference type="NCBI Taxonomy" id="1612624"/>
    <lineage>
        <taxon>Bacteria</taxon>
        <taxon>Pseudomonadati</taxon>
        <taxon>Pseudomonadota</taxon>
        <taxon>Alphaproteobacteria</taxon>
        <taxon>Hyphomicrobiales</taxon>
        <taxon>Rhizobiaceae</taxon>
        <taxon>Rhizobium/Agrobacterium group</taxon>
        <taxon>Pararhizobium</taxon>
    </lineage>
</organism>
<dbReference type="PATRIC" id="fig|1612624.7.peg.1362"/>
<dbReference type="OrthoDB" id="1685145at2"/>
<gene>
    <name evidence="2" type="ORF">ADU59_06490</name>
</gene>
<accession>A0A1C7P8F5</accession>
<dbReference type="AlphaFoldDB" id="A0A1C7P8F5"/>
<comment type="caution">
    <text evidence="2">The sequence shown here is derived from an EMBL/GenBank/DDBJ whole genome shotgun (WGS) entry which is preliminary data.</text>
</comment>
<sequence length="213" mass="22770">MPTGFHEVRFPLRLALGTSGGPVRRTDIVSLSNGRENRNRRWRDARRHYDAGSGIRSIGDLYAVLEFFEARAGQFYGFRFRDPLDFRSCAPEGTVSAGDQVIGTGDGVTAAFQLIKTYGDAGGATIREIAKPVAGTVVVSVAGVAVAPADFALDAAAGRVTFVPSKIPAGGAVVRAGYEFDVPVRFDTDRIDVDLAQFQAGRIPSIPLVEIKP</sequence>
<dbReference type="NCBIfam" id="TIGR02217">
    <property type="entry name" value="chp_TIGR02217"/>
    <property type="match status" value="1"/>
</dbReference>
<dbReference type="STRING" id="1612624.ADU59_06490"/>
<evidence type="ECO:0000259" key="1">
    <source>
        <dbReference type="Pfam" id="PF09343"/>
    </source>
</evidence>
<keyword evidence="3" id="KW-1185">Reference proteome</keyword>
<keyword evidence="2" id="KW-0378">Hydrolase</keyword>
<name>A0A1C7P8F5_9HYPH</name>
<proteinExistence type="predicted"/>
<dbReference type="EMBL" id="LGLV01000005">
    <property type="protein sequence ID" value="OBZ96024.1"/>
    <property type="molecule type" value="Genomic_DNA"/>
</dbReference>
<dbReference type="Proteomes" id="UP000093111">
    <property type="component" value="Unassembled WGS sequence"/>
</dbReference>
<dbReference type="Pfam" id="PF09343">
    <property type="entry name" value="DUF2460"/>
    <property type="match status" value="1"/>
</dbReference>
<dbReference type="InterPro" id="IPR011740">
    <property type="entry name" value="DUF2460"/>
</dbReference>
<evidence type="ECO:0000313" key="3">
    <source>
        <dbReference type="Proteomes" id="UP000093111"/>
    </source>
</evidence>
<dbReference type="RefSeq" id="WP_068952901.1">
    <property type="nucleotide sequence ID" value="NZ_LGLV01000005.1"/>
</dbReference>
<feature type="domain" description="DUF2460" evidence="1">
    <location>
        <begin position="6"/>
        <end position="212"/>
    </location>
</feature>